<keyword evidence="3" id="KW-1185">Reference proteome</keyword>
<name>A0ABV0X191_9TELE</name>
<evidence type="ECO:0008006" key="4">
    <source>
        <dbReference type="Google" id="ProtNLM"/>
    </source>
</evidence>
<sequence length="114" mass="13213">MFGVMLNMSLRHIVFCCLVSSDQRTVLDVWWFIQMQLCKPKSCKTYWLLFSSLSCHKPNMYSSMLSERFQNELFGFGYLFKFSVRPCVHFAETSTPGKIGSCLKTFHCGIISVE</sequence>
<gene>
    <name evidence="2" type="ORF">XENORESO_014738</name>
</gene>
<evidence type="ECO:0000313" key="2">
    <source>
        <dbReference type="EMBL" id="MEQ2274888.1"/>
    </source>
</evidence>
<feature type="chain" id="PRO_5045767317" description="Secreted protein" evidence="1">
    <location>
        <begin position="17"/>
        <end position="114"/>
    </location>
</feature>
<dbReference type="EMBL" id="JAHRIM010080541">
    <property type="protein sequence ID" value="MEQ2274888.1"/>
    <property type="molecule type" value="Genomic_DNA"/>
</dbReference>
<keyword evidence="1" id="KW-0732">Signal</keyword>
<protein>
    <recommendedName>
        <fullName evidence="4">Secreted protein</fullName>
    </recommendedName>
</protein>
<reference evidence="2 3" key="1">
    <citation type="submission" date="2021-06" db="EMBL/GenBank/DDBJ databases">
        <authorList>
            <person name="Palmer J.M."/>
        </authorList>
    </citation>
    <scope>NUCLEOTIDE SEQUENCE [LARGE SCALE GENOMIC DNA]</scope>
    <source>
        <strain evidence="2 3">XR_2019</strain>
        <tissue evidence="2">Muscle</tissue>
    </source>
</reference>
<evidence type="ECO:0000256" key="1">
    <source>
        <dbReference type="SAM" id="SignalP"/>
    </source>
</evidence>
<accession>A0ABV0X191</accession>
<dbReference type="Proteomes" id="UP001444071">
    <property type="component" value="Unassembled WGS sequence"/>
</dbReference>
<proteinExistence type="predicted"/>
<evidence type="ECO:0000313" key="3">
    <source>
        <dbReference type="Proteomes" id="UP001444071"/>
    </source>
</evidence>
<comment type="caution">
    <text evidence="2">The sequence shown here is derived from an EMBL/GenBank/DDBJ whole genome shotgun (WGS) entry which is preliminary data.</text>
</comment>
<feature type="signal peptide" evidence="1">
    <location>
        <begin position="1"/>
        <end position="16"/>
    </location>
</feature>
<organism evidence="2 3">
    <name type="scientific">Xenotaenia resolanae</name>
    <dbReference type="NCBI Taxonomy" id="208358"/>
    <lineage>
        <taxon>Eukaryota</taxon>
        <taxon>Metazoa</taxon>
        <taxon>Chordata</taxon>
        <taxon>Craniata</taxon>
        <taxon>Vertebrata</taxon>
        <taxon>Euteleostomi</taxon>
        <taxon>Actinopterygii</taxon>
        <taxon>Neopterygii</taxon>
        <taxon>Teleostei</taxon>
        <taxon>Neoteleostei</taxon>
        <taxon>Acanthomorphata</taxon>
        <taxon>Ovalentaria</taxon>
        <taxon>Atherinomorphae</taxon>
        <taxon>Cyprinodontiformes</taxon>
        <taxon>Goodeidae</taxon>
        <taxon>Xenotaenia</taxon>
    </lineage>
</organism>